<protein>
    <recommendedName>
        <fullName evidence="4">DUF4175 domain-containing protein</fullName>
    </recommendedName>
</protein>
<proteinExistence type="predicted"/>
<feature type="transmembrane region" description="Helical" evidence="1">
    <location>
        <begin position="52"/>
        <end position="72"/>
    </location>
</feature>
<dbReference type="RefSeq" id="WP_025409606.1">
    <property type="nucleotide sequence ID" value="NZ_CP007128.1"/>
</dbReference>
<keyword evidence="1" id="KW-1133">Transmembrane helix</keyword>
<dbReference type="KEGG" id="gba:J421_0524"/>
<keyword evidence="1" id="KW-0472">Membrane</keyword>
<keyword evidence="1" id="KW-0812">Transmembrane</keyword>
<evidence type="ECO:0000313" key="2">
    <source>
        <dbReference type="EMBL" id="AHG88061.1"/>
    </source>
</evidence>
<evidence type="ECO:0000313" key="3">
    <source>
        <dbReference type="Proteomes" id="UP000019151"/>
    </source>
</evidence>
<dbReference type="InParanoid" id="W0RB86"/>
<evidence type="ECO:0008006" key="4">
    <source>
        <dbReference type="Google" id="ProtNLM"/>
    </source>
</evidence>
<reference evidence="2 3" key="1">
    <citation type="journal article" date="2014" name="Genome Announc.">
        <title>Genome Sequence and Methylome of Soil Bacterium Gemmatirosa kalamazoonensis KBS708T, a Member of the Rarely Cultivated Gemmatimonadetes Phylum.</title>
        <authorList>
            <person name="Debruyn J.M."/>
            <person name="Radosevich M."/>
            <person name="Wommack K.E."/>
            <person name="Polson S.W."/>
            <person name="Hauser L.J."/>
            <person name="Fawaz M.N."/>
            <person name="Korlach J."/>
            <person name="Tsai Y.C."/>
        </authorList>
    </citation>
    <scope>NUCLEOTIDE SEQUENCE [LARGE SCALE GENOMIC DNA]</scope>
    <source>
        <strain evidence="2 3">KBS708</strain>
    </source>
</reference>
<name>W0RB86_9BACT</name>
<dbReference type="AlphaFoldDB" id="W0RB86"/>
<feature type="transmembrane region" description="Helical" evidence="1">
    <location>
        <begin position="132"/>
        <end position="154"/>
    </location>
</feature>
<evidence type="ECO:0000256" key="1">
    <source>
        <dbReference type="SAM" id="Phobius"/>
    </source>
</evidence>
<feature type="transmembrane region" description="Helical" evidence="1">
    <location>
        <begin position="21"/>
        <end position="46"/>
    </location>
</feature>
<organism evidence="2 3">
    <name type="scientific">Gemmatirosa kalamazoonensis</name>
    <dbReference type="NCBI Taxonomy" id="861299"/>
    <lineage>
        <taxon>Bacteria</taxon>
        <taxon>Pseudomonadati</taxon>
        <taxon>Gemmatimonadota</taxon>
        <taxon>Gemmatimonadia</taxon>
        <taxon>Gemmatimonadales</taxon>
        <taxon>Gemmatimonadaceae</taxon>
        <taxon>Gemmatirosa</taxon>
    </lineage>
</organism>
<dbReference type="STRING" id="861299.J421_0524"/>
<dbReference type="Proteomes" id="UP000019151">
    <property type="component" value="Chromosome"/>
</dbReference>
<dbReference type="eggNOG" id="COG0803">
    <property type="taxonomic scope" value="Bacteria"/>
</dbReference>
<gene>
    <name evidence="2" type="ORF">J421_0524</name>
</gene>
<accession>W0RB86</accession>
<sequence length="689" mass="71950">MSTGRPGDAARARLRGARLGLRAIVVAHAVLWGAAAAAVVALARAMAGDARAAWWDVLTVAASVGVALLAMLRAAPRGVSTERAALWVEARVPTLRYALVTLADGAPVPDAAARALDATVRAARWSDALRRAAVRATVAPLVVLVAAVALARVVPARAVTVLGRGGPAATTASIDRLRRVRATVVPPAYSGLPSQRLDDPSAVEALVGSAVVVEGDGPAAGLLASVAGGEDSSSTRATLVVESRDEGWRVRLGMPERPAALRLGDGARTRFVVLAPRADAPPQVTLSLPARDTVLREAVGTLPLAARAEDDLGLGAAQFEWIVSSGEGESFKFRNGVVGRTSLGGRAAAMRASLSLAALELKPGDIVHLRAVARDRHPDPRHPSGASETRTLRIARAGEYDSVAVDAAPPMTGDTSQLGQRMLLQLTEALVKRQRALPRPTVLAESRTIAQDQARLRKRVGDLVFQRLGESEGEETQGESGKRASMTPEELLAAANAATGQDLAKPLEGEEEETPVLAVNRPLLEAYNHMWDAGRALEIGEPARAIPPMRRAILALERARAAERIYLRGRPPAAVVDLSKVRLAARLSPDTMHLAARTARPPLDARTRARLTSLGRAVALLPGDASAAADTLALLRVDALADAPTLAAALGEAAEALRAGRDATAALVRARRIAAGGAARVDSLGGWAW</sequence>
<keyword evidence="3" id="KW-1185">Reference proteome</keyword>
<dbReference type="OrthoDB" id="780137at2"/>
<dbReference type="HOGENOM" id="CLU_399423_0_0_0"/>
<dbReference type="EMBL" id="CP007128">
    <property type="protein sequence ID" value="AHG88061.1"/>
    <property type="molecule type" value="Genomic_DNA"/>
</dbReference>